<keyword evidence="3" id="KW-1185">Reference proteome</keyword>
<gene>
    <name evidence="2" type="ORF">DFJ66_2350</name>
</gene>
<reference evidence="2 3" key="1">
    <citation type="submission" date="2018-10" db="EMBL/GenBank/DDBJ databases">
        <title>Sequencing the genomes of 1000 actinobacteria strains.</title>
        <authorList>
            <person name="Klenk H.-P."/>
        </authorList>
    </citation>
    <scope>NUCLEOTIDE SEQUENCE [LARGE SCALE GENOMIC DNA]</scope>
    <source>
        <strain evidence="2 3">DSM 43911</strain>
    </source>
</reference>
<dbReference type="SUPFAM" id="SSF82607">
    <property type="entry name" value="YbaB-like"/>
    <property type="match status" value="1"/>
</dbReference>
<dbReference type="Pfam" id="PF02575">
    <property type="entry name" value="YbaB_DNA_bd"/>
    <property type="match status" value="1"/>
</dbReference>
<evidence type="ECO:0000313" key="2">
    <source>
        <dbReference type="EMBL" id="RKT69155.1"/>
    </source>
</evidence>
<organism evidence="2 3">
    <name type="scientific">Saccharothrix variisporea</name>
    <dbReference type="NCBI Taxonomy" id="543527"/>
    <lineage>
        <taxon>Bacteria</taxon>
        <taxon>Bacillati</taxon>
        <taxon>Actinomycetota</taxon>
        <taxon>Actinomycetes</taxon>
        <taxon>Pseudonocardiales</taxon>
        <taxon>Pseudonocardiaceae</taxon>
        <taxon>Saccharothrix</taxon>
    </lineage>
</organism>
<dbReference type="EMBL" id="RBXR01000001">
    <property type="protein sequence ID" value="RKT69155.1"/>
    <property type="molecule type" value="Genomic_DNA"/>
</dbReference>
<evidence type="ECO:0000313" key="3">
    <source>
        <dbReference type="Proteomes" id="UP000272729"/>
    </source>
</evidence>
<dbReference type="InterPro" id="IPR036894">
    <property type="entry name" value="YbaB-like_sf"/>
</dbReference>
<evidence type="ECO:0000256" key="1">
    <source>
        <dbReference type="SAM" id="MobiDB-lite"/>
    </source>
</evidence>
<accession>A0A495X7M2</accession>
<dbReference type="RefSeq" id="WP_246029701.1">
    <property type="nucleotide sequence ID" value="NZ_JBIUBA010000002.1"/>
</dbReference>
<comment type="caution">
    <text evidence="2">The sequence shown here is derived from an EMBL/GenBank/DDBJ whole genome shotgun (WGS) entry which is preliminary data.</text>
</comment>
<dbReference type="Proteomes" id="UP000272729">
    <property type="component" value="Unassembled WGS sequence"/>
</dbReference>
<proteinExistence type="predicted"/>
<protein>
    <submittedName>
        <fullName evidence="2">DNA-binding protein YbaB</fullName>
    </submittedName>
</protein>
<keyword evidence="2" id="KW-0238">DNA-binding</keyword>
<sequence length="188" mass="20015">MSGDDRARLEARNAAMREQVHGLLDTFHRQTEMLREAQSAAAATTATVTSRDGLVRATVDSSGVLSALEITPSAFDRSTPEALARSVVQLAREGAAQVKQQVAELMSPLTADLPDLADLVEGAPSLSALLPRFDQPEPPAEADEGSFEDHSALAERPAAPQPPPRPARPTRPAGEDEDAPDTWLRGGY</sequence>
<name>A0A495X7M2_9PSEU</name>
<feature type="region of interest" description="Disordered" evidence="1">
    <location>
        <begin position="129"/>
        <end position="188"/>
    </location>
</feature>
<dbReference type="GO" id="GO:0003677">
    <property type="term" value="F:DNA binding"/>
    <property type="evidence" value="ECO:0007669"/>
    <property type="project" value="UniProtKB-KW"/>
</dbReference>
<dbReference type="AlphaFoldDB" id="A0A495X7M2"/>
<dbReference type="Gene3D" id="3.30.1310.10">
    <property type="entry name" value="Nucleoid-associated protein YbaB-like domain"/>
    <property type="match status" value="1"/>
</dbReference>
<dbReference type="InterPro" id="IPR004401">
    <property type="entry name" value="YbaB/EbfC"/>
</dbReference>
<feature type="compositionally biased region" description="Pro residues" evidence="1">
    <location>
        <begin position="159"/>
        <end position="169"/>
    </location>
</feature>